<dbReference type="EMBL" id="QOQW01000012">
    <property type="protein sequence ID" value="RCK79521.1"/>
    <property type="molecule type" value="Genomic_DNA"/>
</dbReference>
<accession>A0A367ZQ88</accession>
<proteinExistence type="predicted"/>
<gene>
    <name evidence="1" type="ORF">OZSIB_4275</name>
</gene>
<dbReference type="Proteomes" id="UP000252355">
    <property type="component" value="Unassembled WGS sequence"/>
</dbReference>
<evidence type="ECO:0000313" key="2">
    <source>
        <dbReference type="Proteomes" id="UP000252355"/>
    </source>
</evidence>
<comment type="caution">
    <text evidence="1">The sequence shown here is derived from an EMBL/GenBank/DDBJ whole genome shotgun (WGS) entry which is preliminary data.</text>
</comment>
<sequence length="316" mass="36274">MSALLRFQPSWILESLPPGQVDSVFLPLAPRASTLFWFKRLGLRLYANDPVESRALLLRALLQNQGETFSPENLRKFNQTLRKPIPLTMNPFRSWEGRPFDRVQLDYLFYWREAALEIPESVQRDLFWAAVFEVMACWIGLARTGRPPPLAPDELMGFMLERQREQVFAGTEPVYALHLPLVELGEEVEASVFLLPLIIAEKGRPEQDLELLFHAWFRGGGDLVAARSEIEAARRGWIQKWDGPPAYPEMLRKVGQAKFAVITWSGGDVPPRLHEEIIAEPFRRAFATVFPTSTLHVRAACRETDEYDFLLVMRRG</sequence>
<reference evidence="1 2" key="1">
    <citation type="submission" date="2018-05" db="EMBL/GenBank/DDBJ databases">
        <title>A metagenomic window into the 2 km-deep terrestrial subsurface aquifer revealed taxonomically and functionally diverse microbial community comprising novel uncultured bacterial lineages.</title>
        <authorList>
            <person name="Kadnikov V.V."/>
            <person name="Mardanov A.V."/>
            <person name="Beletsky A.V."/>
            <person name="Banks D."/>
            <person name="Pimenov N.V."/>
            <person name="Frank Y.A."/>
            <person name="Karnachuk O.V."/>
            <person name="Ravin N.V."/>
        </authorList>
    </citation>
    <scope>NUCLEOTIDE SEQUENCE [LARGE SCALE GENOMIC DNA]</scope>
    <source>
        <strain evidence="1">BY5</strain>
    </source>
</reference>
<organism evidence="1 2">
    <name type="scientific">Candidatus Ozemobacter sibiricus</name>
    <dbReference type="NCBI Taxonomy" id="2268124"/>
    <lineage>
        <taxon>Bacteria</taxon>
        <taxon>Candidatus Ozemobacteria</taxon>
        <taxon>Candidatus Ozemobacterales</taxon>
        <taxon>Candidatus Ozemobacteraceae</taxon>
        <taxon>Candidatus Ozemobacter</taxon>
    </lineage>
</organism>
<protein>
    <submittedName>
        <fullName evidence="1">Uncharacterized protein</fullName>
    </submittedName>
</protein>
<name>A0A367ZQ88_9BACT</name>
<dbReference type="AlphaFoldDB" id="A0A367ZQ88"/>
<evidence type="ECO:0000313" key="1">
    <source>
        <dbReference type="EMBL" id="RCK79521.1"/>
    </source>
</evidence>